<dbReference type="EMBL" id="JBHUIW010000018">
    <property type="protein sequence ID" value="MFD2183610.1"/>
    <property type="molecule type" value="Genomic_DNA"/>
</dbReference>
<accession>A0ABW5AM79</accession>
<feature type="region of interest" description="Disordered" evidence="1">
    <location>
        <begin position="150"/>
        <end position="228"/>
    </location>
</feature>
<dbReference type="RefSeq" id="WP_378478765.1">
    <property type="nucleotide sequence ID" value="NZ_JBHUIW010000018.1"/>
</dbReference>
<dbReference type="SUPFAM" id="SSF56436">
    <property type="entry name" value="C-type lectin-like"/>
    <property type="match status" value="1"/>
</dbReference>
<evidence type="ECO:0000313" key="3">
    <source>
        <dbReference type="Proteomes" id="UP001597314"/>
    </source>
</evidence>
<gene>
    <name evidence="2" type="ORF">ACFSOX_15750</name>
</gene>
<keyword evidence="3" id="KW-1185">Reference proteome</keyword>
<dbReference type="Proteomes" id="UP001597314">
    <property type="component" value="Unassembled WGS sequence"/>
</dbReference>
<comment type="caution">
    <text evidence="2">The sequence shown here is derived from an EMBL/GenBank/DDBJ whole genome shotgun (WGS) entry which is preliminary data.</text>
</comment>
<name>A0ABW5AM79_9BRAD</name>
<organism evidence="2 3">
    <name type="scientific">Rhodoplanes azumiensis</name>
    <dbReference type="NCBI Taxonomy" id="1897628"/>
    <lineage>
        <taxon>Bacteria</taxon>
        <taxon>Pseudomonadati</taxon>
        <taxon>Pseudomonadota</taxon>
        <taxon>Alphaproteobacteria</taxon>
        <taxon>Hyphomicrobiales</taxon>
        <taxon>Nitrobacteraceae</taxon>
        <taxon>Rhodoplanes</taxon>
    </lineage>
</organism>
<dbReference type="InterPro" id="IPR016186">
    <property type="entry name" value="C-type_lectin-like/link_sf"/>
</dbReference>
<evidence type="ECO:0000256" key="1">
    <source>
        <dbReference type="SAM" id="MobiDB-lite"/>
    </source>
</evidence>
<reference evidence="3" key="1">
    <citation type="journal article" date="2019" name="Int. J. Syst. Evol. Microbiol.">
        <title>The Global Catalogue of Microorganisms (GCM) 10K type strain sequencing project: providing services to taxonomists for standard genome sequencing and annotation.</title>
        <authorList>
            <consortium name="The Broad Institute Genomics Platform"/>
            <consortium name="The Broad Institute Genome Sequencing Center for Infectious Disease"/>
            <person name="Wu L."/>
            <person name="Ma J."/>
        </authorList>
    </citation>
    <scope>NUCLEOTIDE SEQUENCE [LARGE SCALE GENOMIC DNA]</scope>
    <source>
        <strain evidence="3">CGMCC 1.6774</strain>
    </source>
</reference>
<sequence length="246" mass="24977">MRTASSWTVSSWTVSSWRAVSGDGIRIVAAALALVGGIAVSAPAVAQQAGAMTFFVTSQGPGKGGDLGGLAGADRHCQTLAQAAGAGGKTWRAYLSTQAADGAPAVNARDRIGRGPWSNAKGVVIAKDVDDLHSAGNNLTKQTALSETGEVINGRGDTPNRHDILTGSQADGRAFPPGEDRTCRNWTSSTTGAAMVGHSDRTGLDDSAPAKSWNASHPSRGPGGGCTQADLRSTGGDGLLYCFAVN</sequence>
<evidence type="ECO:0000313" key="2">
    <source>
        <dbReference type="EMBL" id="MFD2183610.1"/>
    </source>
</evidence>
<dbReference type="Gene3D" id="3.10.100.10">
    <property type="entry name" value="Mannose-Binding Protein A, subunit A"/>
    <property type="match status" value="1"/>
</dbReference>
<protein>
    <submittedName>
        <fullName evidence="2">Lectin</fullName>
    </submittedName>
</protein>
<proteinExistence type="predicted"/>
<dbReference type="InterPro" id="IPR016187">
    <property type="entry name" value="CTDL_fold"/>
</dbReference>